<comment type="caution">
    <text evidence="1">The sequence shown here is derived from an EMBL/GenBank/DDBJ whole genome shotgun (WGS) entry which is preliminary data.</text>
</comment>
<keyword evidence="2" id="KW-1185">Reference proteome</keyword>
<protein>
    <submittedName>
        <fullName evidence="1">Uncharacterized protein</fullName>
    </submittedName>
</protein>
<accession>A0AAV6I3F0</accession>
<evidence type="ECO:0000313" key="2">
    <source>
        <dbReference type="Proteomes" id="UP000823749"/>
    </source>
</evidence>
<dbReference type="Proteomes" id="UP000823749">
    <property type="component" value="Chromosome 12"/>
</dbReference>
<gene>
    <name evidence="1" type="ORF">RHGRI_035146</name>
</gene>
<evidence type="ECO:0000313" key="1">
    <source>
        <dbReference type="EMBL" id="KAG5523227.1"/>
    </source>
</evidence>
<organism evidence="1 2">
    <name type="scientific">Rhododendron griersonianum</name>
    <dbReference type="NCBI Taxonomy" id="479676"/>
    <lineage>
        <taxon>Eukaryota</taxon>
        <taxon>Viridiplantae</taxon>
        <taxon>Streptophyta</taxon>
        <taxon>Embryophyta</taxon>
        <taxon>Tracheophyta</taxon>
        <taxon>Spermatophyta</taxon>
        <taxon>Magnoliopsida</taxon>
        <taxon>eudicotyledons</taxon>
        <taxon>Gunneridae</taxon>
        <taxon>Pentapetalae</taxon>
        <taxon>asterids</taxon>
        <taxon>Ericales</taxon>
        <taxon>Ericaceae</taxon>
        <taxon>Ericoideae</taxon>
        <taxon>Rhodoreae</taxon>
        <taxon>Rhododendron</taxon>
    </lineage>
</organism>
<sequence length="52" mass="6189">MDNSDVDDSQLQRRRWKFSTPKTPMQLDPVLVLIFNCQPTQLHLLLHQTRVQ</sequence>
<dbReference type="AlphaFoldDB" id="A0AAV6I3F0"/>
<reference evidence="1" key="1">
    <citation type="submission" date="2020-08" db="EMBL/GenBank/DDBJ databases">
        <title>Plant Genome Project.</title>
        <authorList>
            <person name="Zhang R.-G."/>
        </authorList>
    </citation>
    <scope>NUCLEOTIDE SEQUENCE</scope>
    <source>
        <strain evidence="1">WSP0</strain>
        <tissue evidence="1">Leaf</tissue>
    </source>
</reference>
<name>A0AAV6I3F0_9ERIC</name>
<proteinExistence type="predicted"/>
<dbReference type="EMBL" id="JACTNZ010000012">
    <property type="protein sequence ID" value="KAG5523227.1"/>
    <property type="molecule type" value="Genomic_DNA"/>
</dbReference>